<dbReference type="Gene3D" id="1.20.120.450">
    <property type="entry name" value="dinb family like domain"/>
    <property type="match status" value="1"/>
</dbReference>
<organism evidence="4 5">
    <name type="scientific">Dactylosporangium aurantiacum</name>
    <dbReference type="NCBI Taxonomy" id="35754"/>
    <lineage>
        <taxon>Bacteria</taxon>
        <taxon>Bacillati</taxon>
        <taxon>Actinomycetota</taxon>
        <taxon>Actinomycetes</taxon>
        <taxon>Micromonosporales</taxon>
        <taxon>Micromonosporaceae</taxon>
        <taxon>Dactylosporangium</taxon>
    </lineage>
</organism>
<dbReference type="GO" id="GO:0046872">
    <property type="term" value="F:metal ion binding"/>
    <property type="evidence" value="ECO:0007669"/>
    <property type="project" value="InterPro"/>
</dbReference>
<dbReference type="OrthoDB" id="9803476at2"/>
<dbReference type="InterPro" id="IPR013538">
    <property type="entry name" value="ASHA1/2-like_C"/>
</dbReference>
<dbReference type="SUPFAM" id="SSF109854">
    <property type="entry name" value="DinB/YfiT-like putative metalloenzymes"/>
    <property type="match status" value="1"/>
</dbReference>
<dbReference type="SUPFAM" id="SSF55961">
    <property type="entry name" value="Bet v1-like"/>
    <property type="match status" value="1"/>
</dbReference>
<feature type="domain" description="Activator of Hsp90 ATPase homologue 1/2-like C-terminal" evidence="2">
    <location>
        <begin position="13"/>
        <end position="140"/>
    </location>
</feature>
<dbReference type="InterPro" id="IPR017520">
    <property type="entry name" value="CHP03086"/>
</dbReference>
<dbReference type="Gene3D" id="3.30.530.20">
    <property type="match status" value="1"/>
</dbReference>
<accession>A0A9Q9IBQ3</accession>
<dbReference type="Pfam" id="PF11716">
    <property type="entry name" value="MDMPI_N"/>
    <property type="match status" value="1"/>
</dbReference>
<dbReference type="InterPro" id="IPR034660">
    <property type="entry name" value="DinB/YfiT-like"/>
</dbReference>
<dbReference type="KEGG" id="daur:Daura_27225"/>
<dbReference type="InterPro" id="IPR023393">
    <property type="entry name" value="START-like_dom_sf"/>
</dbReference>
<dbReference type="RefSeq" id="WP_081970340.1">
    <property type="nucleotide sequence ID" value="NZ_CP073767.1"/>
</dbReference>
<gene>
    <name evidence="4" type="ORF">Daura_27225</name>
</gene>
<dbReference type="Pfam" id="PF08327">
    <property type="entry name" value="AHSA1"/>
    <property type="match status" value="1"/>
</dbReference>
<dbReference type="NCBIfam" id="TIGR03083">
    <property type="entry name" value="maleylpyruvate isomerase family mycothiol-dependent enzyme"/>
    <property type="match status" value="1"/>
</dbReference>
<evidence type="ECO:0000313" key="4">
    <source>
        <dbReference type="EMBL" id="UWZ50524.1"/>
    </source>
</evidence>
<dbReference type="InterPro" id="IPR017517">
    <property type="entry name" value="Maleyloyr_isom"/>
</dbReference>
<dbReference type="InterPro" id="IPR024344">
    <property type="entry name" value="MDMPI_metal-binding"/>
</dbReference>
<proteinExistence type="inferred from homology"/>
<evidence type="ECO:0000259" key="2">
    <source>
        <dbReference type="Pfam" id="PF08327"/>
    </source>
</evidence>
<dbReference type="Proteomes" id="UP001058003">
    <property type="component" value="Chromosome"/>
</dbReference>
<dbReference type="CDD" id="cd07814">
    <property type="entry name" value="SRPBCC_CalC_Aha1-like"/>
    <property type="match status" value="1"/>
</dbReference>
<evidence type="ECO:0000259" key="3">
    <source>
        <dbReference type="Pfam" id="PF11716"/>
    </source>
</evidence>
<evidence type="ECO:0000256" key="1">
    <source>
        <dbReference type="ARBA" id="ARBA00006817"/>
    </source>
</evidence>
<dbReference type="NCBIfam" id="TIGR03086">
    <property type="entry name" value="TIGR03086 family metal-binding protein"/>
    <property type="match status" value="1"/>
</dbReference>
<keyword evidence="5" id="KW-1185">Reference proteome</keyword>
<dbReference type="EMBL" id="CP073767">
    <property type="protein sequence ID" value="UWZ50524.1"/>
    <property type="molecule type" value="Genomic_DNA"/>
</dbReference>
<comment type="similarity">
    <text evidence="1">Belongs to the AHA1 family.</text>
</comment>
<dbReference type="AlphaFoldDB" id="A0A9Q9IBQ3"/>
<reference evidence="4" key="1">
    <citation type="submission" date="2021-04" db="EMBL/GenBank/DDBJ databases">
        <title>Dactylosporangium aurantiacum NRRL B-8018 full assembly.</title>
        <authorList>
            <person name="Hartkoorn R.C."/>
            <person name="Beaudoing E."/>
            <person name="Hot D."/>
        </authorList>
    </citation>
    <scope>NUCLEOTIDE SEQUENCE</scope>
    <source>
        <strain evidence="4">NRRL B-8018</strain>
    </source>
</reference>
<protein>
    <submittedName>
        <fullName evidence="4">TIGR03086 family protein</fullName>
    </submittedName>
</protein>
<evidence type="ECO:0000313" key="5">
    <source>
        <dbReference type="Proteomes" id="UP001058003"/>
    </source>
</evidence>
<sequence length="343" mass="37242">MSDCVHVDQFLPHPPGKVWRALTEPDLIARWLMPGDFRLEVGHRYTMRTAPLPAAGFSGTVDAEVLAFEPARMLRVRWRDAAGTGDGWTITWTLHPEGTGTRLFLLQEGFDPDNPLHRRARDVMADGWRTRTARRLADLLTETGPTMNDTATNYRVLADGLLARIEATPPARWDAPSPCDGWTARQVVGHVVNGHRGILAMVDRRPPTPADGVGIAPMADAPPVEPTADLATAFRRCRDDMLAMLHDPARAATPLPGGPLGPVPVEQAVAVIGSLELLVHTWDLARAVGADDALDPAQVTRTHQALLPHAEGLRRTGAFRPSVPPPPGADPQTAFLCFTGRHP</sequence>
<name>A0A9Q9IBQ3_9ACTN</name>
<feature type="domain" description="Mycothiol-dependent maleylpyruvate isomerase metal-binding" evidence="3">
    <location>
        <begin position="157"/>
        <end position="285"/>
    </location>
</feature>